<reference evidence="8 9" key="1">
    <citation type="submission" date="2015-01" db="EMBL/GenBank/DDBJ databases">
        <title>The Genome Sequence of Exophiala xenobiotica CBS118157.</title>
        <authorList>
            <consortium name="The Broad Institute Genomics Platform"/>
            <person name="Cuomo C."/>
            <person name="de Hoog S."/>
            <person name="Gorbushina A."/>
            <person name="Stielow B."/>
            <person name="Teixiera M."/>
            <person name="Abouelleil A."/>
            <person name="Chapman S.B."/>
            <person name="Priest M."/>
            <person name="Young S.K."/>
            <person name="Wortman J."/>
            <person name="Nusbaum C."/>
            <person name="Birren B."/>
        </authorList>
    </citation>
    <scope>NUCLEOTIDE SEQUENCE [LARGE SCALE GENOMIC DNA]</scope>
    <source>
        <strain evidence="8 9">CBS 118157</strain>
    </source>
</reference>
<dbReference type="EMBL" id="KN847319">
    <property type="protein sequence ID" value="KIW57590.1"/>
    <property type="molecule type" value="Genomic_DNA"/>
</dbReference>
<evidence type="ECO:0000313" key="9">
    <source>
        <dbReference type="Proteomes" id="UP000054342"/>
    </source>
</evidence>
<sequence length="602" mass="67205">MLRSNTVQLPNSTESPNSGYLPLHRRHTTAVDRQPPWPEIPVTNDNFTNIAVVIIGGGISGMCVAIDLLVKHKIKNFVILEKSGGFGGTWRDNKFPGCCCDVFSVLYSYSFAQNPKWTRRYPGQEEILDYLTDVAQKYGLYKYARFHTAVEAATWNDKTCKWETSITVGGGKEAEFSSTYKITSDFLVGATGQLNKPKGIDVPGYEGFQGKIMHSARWDWSYDLRGKRIAIIGTGATTAQIAPEVAKVASQLTICQRTPAWVIPRHDAQIRRSTRLLYTYFPPAQWRGRAEAMDIRESFHSAVTKADSAHAEHMRRLNHTLIREQLADHPDLWDKVSPKYSPGCKRTVISDDYYPTLGRKNVKLETDKIEGFTADGIKFAGHDAAERFDLIVLATGFDTFGFLSPIQITGRNGRPLEDIWSKASHAYKGVTVPDLPNFAMLYGPNTNLSHNSLILVIEAQTRYISVLIDKVVQARRRGQSLALCPSEERTIAYCHDLQLALAKTSFADPNCTSWWRRDDGIVTNNWAGTAVDYQKNLASVDWADYVAYGSAAYDIDELRSKVKITKIGRVVEETTLSRTALGVAALGTVGLIVQAFLLNMWS</sequence>
<organism evidence="8 9">
    <name type="scientific">Exophiala xenobiotica</name>
    <dbReference type="NCBI Taxonomy" id="348802"/>
    <lineage>
        <taxon>Eukaryota</taxon>
        <taxon>Fungi</taxon>
        <taxon>Dikarya</taxon>
        <taxon>Ascomycota</taxon>
        <taxon>Pezizomycotina</taxon>
        <taxon>Eurotiomycetes</taxon>
        <taxon>Chaetothyriomycetidae</taxon>
        <taxon>Chaetothyriales</taxon>
        <taxon>Herpotrichiellaceae</taxon>
        <taxon>Exophiala</taxon>
    </lineage>
</organism>
<name>A0A0D2ES81_9EURO</name>
<proteinExistence type="inferred from homology"/>
<dbReference type="InterPro" id="IPR051209">
    <property type="entry name" value="FAD-bind_Monooxygenase_sf"/>
</dbReference>
<dbReference type="InterPro" id="IPR020946">
    <property type="entry name" value="Flavin_mOase-like"/>
</dbReference>
<evidence type="ECO:0000256" key="7">
    <source>
        <dbReference type="SAM" id="Phobius"/>
    </source>
</evidence>
<evidence type="ECO:0000313" key="8">
    <source>
        <dbReference type="EMBL" id="KIW57590.1"/>
    </source>
</evidence>
<keyword evidence="9" id="KW-1185">Reference proteome</keyword>
<dbReference type="GO" id="GO:0050661">
    <property type="term" value="F:NADP binding"/>
    <property type="evidence" value="ECO:0007669"/>
    <property type="project" value="InterPro"/>
</dbReference>
<dbReference type="HOGENOM" id="CLU_006937_7_1_1"/>
<dbReference type="SUPFAM" id="SSF51905">
    <property type="entry name" value="FAD/NAD(P)-binding domain"/>
    <property type="match status" value="2"/>
</dbReference>
<evidence type="ECO:0000256" key="4">
    <source>
        <dbReference type="ARBA" id="ARBA00022827"/>
    </source>
</evidence>
<keyword evidence="4" id="KW-0274">FAD</keyword>
<evidence type="ECO:0000256" key="1">
    <source>
        <dbReference type="ARBA" id="ARBA00001974"/>
    </source>
</evidence>
<keyword evidence="7" id="KW-0812">Transmembrane</keyword>
<protein>
    <recommendedName>
        <fullName evidence="10">FAD/NAD(P)-binding domain-containing protein</fullName>
    </recommendedName>
</protein>
<gene>
    <name evidence="8" type="ORF">PV05_06129</name>
</gene>
<dbReference type="GeneID" id="25328037"/>
<keyword evidence="5" id="KW-0560">Oxidoreductase</keyword>
<dbReference type="PANTHER" id="PTHR42877">
    <property type="entry name" value="L-ORNITHINE N(5)-MONOOXYGENASE-RELATED"/>
    <property type="match status" value="1"/>
</dbReference>
<keyword evidence="7" id="KW-1133">Transmembrane helix</keyword>
<dbReference type="RefSeq" id="XP_013318174.1">
    <property type="nucleotide sequence ID" value="XM_013462720.1"/>
</dbReference>
<dbReference type="InterPro" id="IPR036188">
    <property type="entry name" value="FAD/NAD-bd_sf"/>
</dbReference>
<evidence type="ECO:0000256" key="2">
    <source>
        <dbReference type="ARBA" id="ARBA00010139"/>
    </source>
</evidence>
<comment type="similarity">
    <text evidence="2">Belongs to the FAD-binding monooxygenase family.</text>
</comment>
<keyword evidence="3" id="KW-0285">Flavoprotein</keyword>
<dbReference type="OrthoDB" id="74360at2759"/>
<dbReference type="GO" id="GO:0050660">
    <property type="term" value="F:flavin adenine dinucleotide binding"/>
    <property type="evidence" value="ECO:0007669"/>
    <property type="project" value="InterPro"/>
</dbReference>
<dbReference type="Pfam" id="PF00743">
    <property type="entry name" value="FMO-like"/>
    <property type="match status" value="1"/>
</dbReference>
<dbReference type="PANTHER" id="PTHR42877:SF4">
    <property type="entry name" value="FAD_NAD(P)-BINDING DOMAIN-CONTAINING PROTEIN-RELATED"/>
    <property type="match status" value="1"/>
</dbReference>
<dbReference type="GO" id="GO:0004499">
    <property type="term" value="F:N,N-dimethylaniline monooxygenase activity"/>
    <property type="evidence" value="ECO:0007669"/>
    <property type="project" value="InterPro"/>
</dbReference>
<evidence type="ECO:0000256" key="3">
    <source>
        <dbReference type="ARBA" id="ARBA00022630"/>
    </source>
</evidence>
<feature type="region of interest" description="Disordered" evidence="6">
    <location>
        <begin position="1"/>
        <end position="22"/>
    </location>
</feature>
<feature type="compositionally biased region" description="Polar residues" evidence="6">
    <location>
        <begin position="1"/>
        <end position="18"/>
    </location>
</feature>
<comment type="cofactor">
    <cofactor evidence="1">
        <name>FAD</name>
        <dbReference type="ChEBI" id="CHEBI:57692"/>
    </cofactor>
</comment>
<accession>A0A0D2ES81</accession>
<dbReference type="Proteomes" id="UP000054342">
    <property type="component" value="Unassembled WGS sequence"/>
</dbReference>
<evidence type="ECO:0000256" key="6">
    <source>
        <dbReference type="SAM" id="MobiDB-lite"/>
    </source>
</evidence>
<dbReference type="AlphaFoldDB" id="A0A0D2ES81"/>
<feature type="transmembrane region" description="Helical" evidence="7">
    <location>
        <begin position="579"/>
        <end position="601"/>
    </location>
</feature>
<evidence type="ECO:0008006" key="10">
    <source>
        <dbReference type="Google" id="ProtNLM"/>
    </source>
</evidence>
<keyword evidence="7" id="KW-0472">Membrane</keyword>
<evidence type="ECO:0000256" key="5">
    <source>
        <dbReference type="ARBA" id="ARBA00023002"/>
    </source>
</evidence>
<dbReference type="Gene3D" id="3.50.50.60">
    <property type="entry name" value="FAD/NAD(P)-binding domain"/>
    <property type="match status" value="2"/>
</dbReference>